<evidence type="ECO:0000313" key="7">
    <source>
        <dbReference type="Proteomes" id="UP001226867"/>
    </source>
</evidence>
<protein>
    <submittedName>
        <fullName evidence="6">DNA-binding transcriptional LysR family regulator</fullName>
    </submittedName>
</protein>
<name>A0ABT9S6P0_9BURK</name>
<dbReference type="PRINTS" id="PR00039">
    <property type="entry name" value="HTHLYSR"/>
</dbReference>
<dbReference type="EMBL" id="JAUSRO010000006">
    <property type="protein sequence ID" value="MDP9900025.1"/>
    <property type="molecule type" value="Genomic_DNA"/>
</dbReference>
<dbReference type="PROSITE" id="PS50931">
    <property type="entry name" value="HTH_LYSR"/>
    <property type="match status" value="1"/>
</dbReference>
<sequence>MELRHLRYFRVVAETGNLSRAAEKLFIAQPPLSTQIRQLEEELGVPLFVRHPKGMQLTAAGQALLPEARFLLDRFARLGDVARDAGEGDGGGISLGFVPSASSTVLPALVRLLRQKRPRLQLELREMISSEQADALVAGHIDAGIARVPARHPRLVVAHQMPDPFCLALPLEGAPAARAVDLQRFAESSFVAFTRHRGPAYFDQSIHLCSQAGFSPRIRYEASTVHGVLELVGAGLGVALVPASTSLLAIEGVVLKGLQRPAPNEVLALLRRKVDANPMLPVLEAAVASIFGGLERRLRPLVASAR</sequence>
<dbReference type="Pfam" id="PF03466">
    <property type="entry name" value="LysR_substrate"/>
    <property type="match status" value="1"/>
</dbReference>
<comment type="similarity">
    <text evidence="1">Belongs to the LysR transcriptional regulatory family.</text>
</comment>
<dbReference type="CDD" id="cd08414">
    <property type="entry name" value="PBP2_LTTR_aromatics_like"/>
    <property type="match status" value="1"/>
</dbReference>
<evidence type="ECO:0000256" key="3">
    <source>
        <dbReference type="ARBA" id="ARBA00023125"/>
    </source>
</evidence>
<proteinExistence type="inferred from homology"/>
<evidence type="ECO:0000256" key="2">
    <source>
        <dbReference type="ARBA" id="ARBA00023015"/>
    </source>
</evidence>
<dbReference type="Gene3D" id="3.40.190.10">
    <property type="entry name" value="Periplasmic binding protein-like II"/>
    <property type="match status" value="2"/>
</dbReference>
<gene>
    <name evidence="6" type="ORF">J2W36_002276</name>
</gene>
<keyword evidence="3 6" id="KW-0238">DNA-binding</keyword>
<dbReference type="Pfam" id="PF00126">
    <property type="entry name" value="HTH_1"/>
    <property type="match status" value="1"/>
</dbReference>
<evidence type="ECO:0000313" key="6">
    <source>
        <dbReference type="EMBL" id="MDP9900025.1"/>
    </source>
</evidence>
<feature type="domain" description="HTH lysR-type" evidence="5">
    <location>
        <begin position="1"/>
        <end position="58"/>
    </location>
</feature>
<evidence type="ECO:0000259" key="5">
    <source>
        <dbReference type="PROSITE" id="PS50931"/>
    </source>
</evidence>
<keyword evidence="7" id="KW-1185">Reference proteome</keyword>
<keyword evidence="4" id="KW-0804">Transcription</keyword>
<evidence type="ECO:0000256" key="4">
    <source>
        <dbReference type="ARBA" id="ARBA00023163"/>
    </source>
</evidence>
<evidence type="ECO:0000256" key="1">
    <source>
        <dbReference type="ARBA" id="ARBA00009437"/>
    </source>
</evidence>
<dbReference type="InterPro" id="IPR000847">
    <property type="entry name" value="LysR_HTH_N"/>
</dbReference>
<dbReference type="Gene3D" id="1.10.10.10">
    <property type="entry name" value="Winged helix-like DNA-binding domain superfamily/Winged helix DNA-binding domain"/>
    <property type="match status" value="1"/>
</dbReference>
<dbReference type="RefSeq" id="WP_307689833.1">
    <property type="nucleotide sequence ID" value="NZ_JAUSRO010000006.1"/>
</dbReference>
<accession>A0ABT9S6P0</accession>
<dbReference type="SUPFAM" id="SSF53850">
    <property type="entry name" value="Periplasmic binding protein-like II"/>
    <property type="match status" value="1"/>
</dbReference>
<dbReference type="SUPFAM" id="SSF46785">
    <property type="entry name" value="Winged helix' DNA-binding domain"/>
    <property type="match status" value="1"/>
</dbReference>
<dbReference type="GO" id="GO:0003677">
    <property type="term" value="F:DNA binding"/>
    <property type="evidence" value="ECO:0007669"/>
    <property type="project" value="UniProtKB-KW"/>
</dbReference>
<organism evidence="6 7">
    <name type="scientific">Variovorax ginsengisoli</name>
    <dbReference type="NCBI Taxonomy" id="363844"/>
    <lineage>
        <taxon>Bacteria</taxon>
        <taxon>Pseudomonadati</taxon>
        <taxon>Pseudomonadota</taxon>
        <taxon>Betaproteobacteria</taxon>
        <taxon>Burkholderiales</taxon>
        <taxon>Comamonadaceae</taxon>
        <taxon>Variovorax</taxon>
    </lineage>
</organism>
<reference evidence="6 7" key="1">
    <citation type="submission" date="2023-07" db="EMBL/GenBank/DDBJ databases">
        <title>Sorghum-associated microbial communities from plants grown in Nebraska, USA.</title>
        <authorList>
            <person name="Schachtman D."/>
        </authorList>
    </citation>
    <scope>NUCLEOTIDE SEQUENCE [LARGE SCALE GENOMIC DNA]</scope>
    <source>
        <strain evidence="6 7">DS1607</strain>
    </source>
</reference>
<comment type="caution">
    <text evidence="6">The sequence shown here is derived from an EMBL/GenBank/DDBJ whole genome shotgun (WGS) entry which is preliminary data.</text>
</comment>
<dbReference type="Proteomes" id="UP001226867">
    <property type="component" value="Unassembled WGS sequence"/>
</dbReference>
<keyword evidence="2" id="KW-0805">Transcription regulation</keyword>
<dbReference type="PANTHER" id="PTHR30346">
    <property type="entry name" value="TRANSCRIPTIONAL DUAL REGULATOR HCAR-RELATED"/>
    <property type="match status" value="1"/>
</dbReference>
<dbReference type="InterPro" id="IPR005119">
    <property type="entry name" value="LysR_subst-bd"/>
</dbReference>
<dbReference type="PANTHER" id="PTHR30346:SF0">
    <property type="entry name" value="HCA OPERON TRANSCRIPTIONAL ACTIVATOR HCAR"/>
    <property type="match status" value="1"/>
</dbReference>
<dbReference type="InterPro" id="IPR036388">
    <property type="entry name" value="WH-like_DNA-bd_sf"/>
</dbReference>
<dbReference type="InterPro" id="IPR036390">
    <property type="entry name" value="WH_DNA-bd_sf"/>
</dbReference>